<keyword evidence="7" id="KW-0187">Copper transport</keyword>
<dbReference type="GO" id="GO:0005886">
    <property type="term" value="C:plasma membrane"/>
    <property type="evidence" value="ECO:0007669"/>
    <property type="project" value="UniProtKB-SubCell"/>
</dbReference>
<dbReference type="SUPFAM" id="SSF56784">
    <property type="entry name" value="HAD-like"/>
    <property type="match status" value="1"/>
</dbReference>
<dbReference type="EMBL" id="JACHBS010000001">
    <property type="protein sequence ID" value="MBB5618064.1"/>
    <property type="molecule type" value="Genomic_DNA"/>
</dbReference>
<dbReference type="SUPFAM" id="SSF81653">
    <property type="entry name" value="Calcium ATPase, transduction domain A"/>
    <property type="match status" value="1"/>
</dbReference>
<keyword evidence="9" id="KW-1278">Translocase</keyword>
<dbReference type="NCBIfam" id="TIGR01494">
    <property type="entry name" value="ATPase_P-type"/>
    <property type="match status" value="1"/>
</dbReference>
<dbReference type="InterPro" id="IPR036412">
    <property type="entry name" value="HAD-like_sf"/>
</dbReference>
<keyword evidence="5 13" id="KW-0479">Metal-binding</keyword>
<keyword evidence="3 13" id="KW-1003">Cell membrane</keyword>
<evidence type="ECO:0000256" key="3">
    <source>
        <dbReference type="ARBA" id="ARBA00022475"/>
    </source>
</evidence>
<dbReference type="InterPro" id="IPR023299">
    <property type="entry name" value="ATPase_P-typ_cyto_dom_N"/>
</dbReference>
<dbReference type="GO" id="GO:0043682">
    <property type="term" value="F:P-type divalent copper transporter activity"/>
    <property type="evidence" value="ECO:0007669"/>
    <property type="project" value="TreeGrafter"/>
</dbReference>
<keyword evidence="8 13" id="KW-0067">ATP-binding</keyword>
<organism evidence="16 17">
    <name type="scientific">Microcella frigidaquae</name>
    <dbReference type="NCBI Taxonomy" id="424758"/>
    <lineage>
        <taxon>Bacteria</taxon>
        <taxon>Bacillati</taxon>
        <taxon>Actinomycetota</taxon>
        <taxon>Actinomycetes</taxon>
        <taxon>Micrococcales</taxon>
        <taxon>Microbacteriaceae</taxon>
        <taxon>Microcella</taxon>
    </lineage>
</organism>
<feature type="compositionally biased region" description="Basic and acidic residues" evidence="14">
    <location>
        <begin position="97"/>
        <end position="116"/>
    </location>
</feature>
<sequence>MIRATSKNVTEAHLARQPGVLSVDANPVSQTATVTYDPQTTSVAHLQKWVIECGYHCAGQSVPDHICDPAHEPHEHADHHDHAEHEGRAVSTGHDTPAGHEHPHPHPAADHADHSAMDAGAHAGHAPATEGGHDHGAQPAGRSAQDVMGHGGHHGGMSMAAMIRDMRNRFLFALIMSIPITLFSPIGREVLGFTVPAPFGLRDDVISLILSLPVMFYSAWIFFDGAFRALRARTLDMMVLVAVGVGAGWIYSFIVTLTGGGEVFYEAATVLATFVLLGHWVEMRARGGANDAIRRLLELAPARAIVIRDGQELEVSTSEIIPGDLMLVRPGAKVPTDGEVEDGESEVDESMVTGESMPVEKAPGSMVIGATVNTVGTLRVRATKVGADTALAQIVKLVQEAQNSKAPGQQLADRAAYWLVLVALIGGSATFLAWWLTGAPVPTAILFAITVVVITCPDALGLATPTAIMVGTGLGARRGVLFKNATGIETAARIDTVVLDKTGTLTKGEPEVTDYLPVGEDDLELLALVAAVERESEHPLAKAVVAYADARNIPRRAASAFRNVAGKGAIATVDGREVALGNMRLMAQEGIDISPVKDAQKSLAESGRTAIMFAVDGEVAGVIALADAPRETARAAIDALHESGIEVVMLTGDNHPTAERIASLLGIDTVIAEVLPEDKSAKIAELQRAGKKVAMVGDGVNDAPALAQADLGIAIGAGTDVAIETADVVLMRSDPQDVAVALRIGKGTLRKMRQNLGWAIGYNAIALPIAAGVFYPAFGIMLSPEIAAISMSGSSVIVAVNALLLKRLRLPAQQAPAAPAEASSLAPASTPGGAS</sequence>
<reference evidence="16 17" key="1">
    <citation type="submission" date="2020-08" db="EMBL/GenBank/DDBJ databases">
        <title>Sequencing the genomes of 1000 actinobacteria strains.</title>
        <authorList>
            <person name="Klenk H.-P."/>
        </authorList>
    </citation>
    <scope>NUCLEOTIDE SEQUENCE [LARGE SCALE GENOMIC DNA]</scope>
    <source>
        <strain evidence="16 17">DSM 23889</strain>
    </source>
</reference>
<feature type="transmembrane region" description="Helical" evidence="13">
    <location>
        <begin position="169"/>
        <end position="186"/>
    </location>
</feature>
<dbReference type="Gene3D" id="2.70.150.10">
    <property type="entry name" value="Calcium-transporting ATPase, cytoplasmic transduction domain A"/>
    <property type="match status" value="1"/>
</dbReference>
<keyword evidence="11" id="KW-0186">Copper</keyword>
<dbReference type="PRINTS" id="PR00120">
    <property type="entry name" value="HATPASE"/>
</dbReference>
<feature type="transmembrane region" description="Helical" evidence="13">
    <location>
        <begin position="415"/>
        <end position="437"/>
    </location>
</feature>
<dbReference type="InterPro" id="IPR023214">
    <property type="entry name" value="HAD_sf"/>
</dbReference>
<dbReference type="SFLD" id="SFLDG00002">
    <property type="entry name" value="C1.7:_P-type_atpase_like"/>
    <property type="match status" value="1"/>
</dbReference>
<keyword evidence="4 13" id="KW-0812">Transmembrane</keyword>
<evidence type="ECO:0000256" key="9">
    <source>
        <dbReference type="ARBA" id="ARBA00022967"/>
    </source>
</evidence>
<comment type="subcellular location">
    <subcellularLocation>
        <location evidence="1">Cell membrane</location>
        <topology evidence="1">Multi-pass membrane protein</topology>
    </subcellularLocation>
</comment>
<dbReference type="Gene3D" id="3.30.70.100">
    <property type="match status" value="1"/>
</dbReference>
<comment type="similarity">
    <text evidence="2 13">Belongs to the cation transport ATPase (P-type) (TC 3.A.3) family. Type IB subfamily.</text>
</comment>
<keyword evidence="17" id="KW-1185">Reference proteome</keyword>
<dbReference type="SUPFAM" id="SSF81665">
    <property type="entry name" value="Calcium ATPase, transmembrane domain M"/>
    <property type="match status" value="1"/>
</dbReference>
<evidence type="ECO:0000256" key="10">
    <source>
        <dbReference type="ARBA" id="ARBA00022989"/>
    </source>
</evidence>
<evidence type="ECO:0000256" key="1">
    <source>
        <dbReference type="ARBA" id="ARBA00004651"/>
    </source>
</evidence>
<dbReference type="NCBIfam" id="TIGR01525">
    <property type="entry name" value="ATPase-IB_hvy"/>
    <property type="match status" value="1"/>
</dbReference>
<dbReference type="GO" id="GO:0005507">
    <property type="term" value="F:copper ion binding"/>
    <property type="evidence" value="ECO:0007669"/>
    <property type="project" value="TreeGrafter"/>
</dbReference>
<dbReference type="CDD" id="cd02094">
    <property type="entry name" value="P-type_ATPase_Cu-like"/>
    <property type="match status" value="1"/>
</dbReference>
<dbReference type="InterPro" id="IPR044492">
    <property type="entry name" value="P_typ_ATPase_HD_dom"/>
</dbReference>
<protein>
    <submittedName>
        <fullName evidence="16">Cu2+-exporting ATPase</fullName>
    </submittedName>
</protein>
<dbReference type="InterPro" id="IPR001757">
    <property type="entry name" value="P_typ_ATPase"/>
</dbReference>
<dbReference type="Proteomes" id="UP000552883">
    <property type="component" value="Unassembled WGS sequence"/>
</dbReference>
<dbReference type="SFLD" id="SFLDF00027">
    <property type="entry name" value="p-type_atpase"/>
    <property type="match status" value="1"/>
</dbReference>
<dbReference type="SUPFAM" id="SSF55008">
    <property type="entry name" value="HMA, heavy metal-associated domain"/>
    <property type="match status" value="1"/>
</dbReference>
<proteinExistence type="inferred from homology"/>
<evidence type="ECO:0000259" key="15">
    <source>
        <dbReference type="PROSITE" id="PS50846"/>
    </source>
</evidence>
<dbReference type="AlphaFoldDB" id="A0A840XA52"/>
<dbReference type="PANTHER" id="PTHR43520:SF8">
    <property type="entry name" value="P-TYPE CU(+) TRANSPORTER"/>
    <property type="match status" value="1"/>
</dbReference>
<dbReference type="Pfam" id="PF00403">
    <property type="entry name" value="HMA"/>
    <property type="match status" value="1"/>
</dbReference>
<dbReference type="FunFam" id="2.70.150.10:FF:000020">
    <property type="entry name" value="Copper-exporting P-type ATPase A"/>
    <property type="match status" value="1"/>
</dbReference>
<keyword evidence="7" id="KW-0813">Transport</keyword>
<dbReference type="NCBIfam" id="TIGR01511">
    <property type="entry name" value="ATPase-IB1_Cu"/>
    <property type="match status" value="1"/>
</dbReference>
<dbReference type="InterPro" id="IPR036163">
    <property type="entry name" value="HMA_dom_sf"/>
</dbReference>
<feature type="transmembrane region" description="Helical" evidence="13">
    <location>
        <begin position="786"/>
        <end position="805"/>
    </location>
</feature>
<feature type="transmembrane region" description="Helical" evidence="13">
    <location>
        <begin position="206"/>
        <end position="223"/>
    </location>
</feature>
<keyword evidence="7" id="KW-0406">Ion transport</keyword>
<dbReference type="GO" id="GO:0005524">
    <property type="term" value="F:ATP binding"/>
    <property type="evidence" value="ECO:0007669"/>
    <property type="project" value="UniProtKB-UniRule"/>
</dbReference>
<evidence type="ECO:0000256" key="6">
    <source>
        <dbReference type="ARBA" id="ARBA00022741"/>
    </source>
</evidence>
<dbReference type="InterPro" id="IPR059000">
    <property type="entry name" value="ATPase_P-type_domA"/>
</dbReference>
<dbReference type="InterPro" id="IPR008250">
    <property type="entry name" value="ATPase_P-typ_transduc_dom_A_sf"/>
</dbReference>
<feature type="transmembrane region" description="Helical" evidence="13">
    <location>
        <begin position="756"/>
        <end position="780"/>
    </location>
</feature>
<dbReference type="GO" id="GO:0016887">
    <property type="term" value="F:ATP hydrolysis activity"/>
    <property type="evidence" value="ECO:0007669"/>
    <property type="project" value="InterPro"/>
</dbReference>
<keyword evidence="6 13" id="KW-0547">Nucleotide-binding</keyword>
<evidence type="ECO:0000256" key="11">
    <source>
        <dbReference type="ARBA" id="ARBA00023008"/>
    </source>
</evidence>
<feature type="compositionally biased region" description="Low complexity" evidence="14">
    <location>
        <begin position="117"/>
        <end position="130"/>
    </location>
</feature>
<dbReference type="InterPro" id="IPR027256">
    <property type="entry name" value="P-typ_ATPase_IB"/>
</dbReference>
<feature type="transmembrane region" description="Helical" evidence="13">
    <location>
        <begin position="443"/>
        <end position="468"/>
    </location>
</feature>
<dbReference type="InterPro" id="IPR018303">
    <property type="entry name" value="ATPase_P-typ_P_site"/>
</dbReference>
<dbReference type="PROSITE" id="PS50846">
    <property type="entry name" value="HMA_2"/>
    <property type="match status" value="1"/>
</dbReference>
<dbReference type="Pfam" id="PF00122">
    <property type="entry name" value="E1-E2_ATPase"/>
    <property type="match status" value="1"/>
</dbReference>
<evidence type="ECO:0000256" key="12">
    <source>
        <dbReference type="ARBA" id="ARBA00023136"/>
    </source>
</evidence>
<feature type="domain" description="HMA" evidence="15">
    <location>
        <begin position="1"/>
        <end position="58"/>
    </location>
</feature>
<dbReference type="SFLD" id="SFLDS00003">
    <property type="entry name" value="Haloacid_Dehalogenase"/>
    <property type="match status" value="1"/>
</dbReference>
<evidence type="ECO:0000256" key="4">
    <source>
        <dbReference type="ARBA" id="ARBA00022692"/>
    </source>
</evidence>
<dbReference type="Gene3D" id="3.40.50.1000">
    <property type="entry name" value="HAD superfamily/HAD-like"/>
    <property type="match status" value="1"/>
</dbReference>
<evidence type="ECO:0000256" key="8">
    <source>
        <dbReference type="ARBA" id="ARBA00022840"/>
    </source>
</evidence>
<feature type="compositionally biased region" description="Basic and acidic residues" evidence="14">
    <location>
        <begin position="68"/>
        <end position="88"/>
    </location>
</feature>
<dbReference type="InterPro" id="IPR006121">
    <property type="entry name" value="HMA_dom"/>
</dbReference>
<dbReference type="PANTHER" id="PTHR43520">
    <property type="entry name" value="ATP7, ISOFORM B"/>
    <property type="match status" value="1"/>
</dbReference>
<evidence type="ECO:0000256" key="13">
    <source>
        <dbReference type="RuleBase" id="RU362081"/>
    </source>
</evidence>
<dbReference type="PROSITE" id="PS00154">
    <property type="entry name" value="ATPASE_E1_E2"/>
    <property type="match status" value="1"/>
</dbReference>
<keyword evidence="10 13" id="KW-1133">Transmembrane helix</keyword>
<comment type="caution">
    <text evidence="16">The sequence shown here is derived from an EMBL/GenBank/DDBJ whole genome shotgun (WGS) entry which is preliminary data.</text>
</comment>
<feature type="transmembrane region" description="Helical" evidence="13">
    <location>
        <begin position="235"/>
        <end position="257"/>
    </location>
</feature>
<dbReference type="Gene3D" id="3.40.1110.10">
    <property type="entry name" value="Calcium-transporting ATPase, cytoplasmic domain N"/>
    <property type="match status" value="1"/>
</dbReference>
<dbReference type="Pfam" id="PF00702">
    <property type="entry name" value="Hydrolase"/>
    <property type="match status" value="1"/>
</dbReference>
<evidence type="ECO:0000256" key="2">
    <source>
        <dbReference type="ARBA" id="ARBA00006024"/>
    </source>
</evidence>
<evidence type="ECO:0000313" key="16">
    <source>
        <dbReference type="EMBL" id="MBB5618064.1"/>
    </source>
</evidence>
<accession>A0A840XA52</accession>
<name>A0A840XA52_9MICO</name>
<evidence type="ECO:0000256" key="14">
    <source>
        <dbReference type="SAM" id="MobiDB-lite"/>
    </source>
</evidence>
<dbReference type="GO" id="GO:0055070">
    <property type="term" value="P:copper ion homeostasis"/>
    <property type="evidence" value="ECO:0007669"/>
    <property type="project" value="TreeGrafter"/>
</dbReference>
<evidence type="ECO:0000256" key="7">
    <source>
        <dbReference type="ARBA" id="ARBA00022796"/>
    </source>
</evidence>
<evidence type="ECO:0000256" key="5">
    <source>
        <dbReference type="ARBA" id="ARBA00022723"/>
    </source>
</evidence>
<dbReference type="CDD" id="cd00371">
    <property type="entry name" value="HMA"/>
    <property type="match status" value="1"/>
</dbReference>
<dbReference type="PRINTS" id="PR00119">
    <property type="entry name" value="CATATPASE"/>
</dbReference>
<evidence type="ECO:0000313" key="17">
    <source>
        <dbReference type="Proteomes" id="UP000552883"/>
    </source>
</evidence>
<feature type="transmembrane region" description="Helical" evidence="13">
    <location>
        <begin position="263"/>
        <end position="281"/>
    </location>
</feature>
<gene>
    <name evidence="16" type="ORF">BJ959_001560</name>
</gene>
<keyword evidence="12 13" id="KW-0472">Membrane</keyword>
<dbReference type="InterPro" id="IPR023298">
    <property type="entry name" value="ATPase_P-typ_TM_dom_sf"/>
</dbReference>
<feature type="region of interest" description="Disordered" evidence="14">
    <location>
        <begin position="68"/>
        <end position="145"/>
    </location>
</feature>